<comment type="similarity">
    <text evidence="3">Belongs to the peptidase M1 family.</text>
</comment>
<dbReference type="GO" id="GO:0006508">
    <property type="term" value="P:proteolysis"/>
    <property type="evidence" value="ECO:0007669"/>
    <property type="project" value="UniProtKB-KW"/>
</dbReference>
<dbReference type="GO" id="GO:0016020">
    <property type="term" value="C:membrane"/>
    <property type="evidence" value="ECO:0007669"/>
    <property type="project" value="TreeGrafter"/>
</dbReference>
<dbReference type="EMBL" id="JANLCK010000003">
    <property type="protein sequence ID" value="MCS5725715.1"/>
    <property type="molecule type" value="Genomic_DNA"/>
</dbReference>
<evidence type="ECO:0000313" key="16">
    <source>
        <dbReference type="EMBL" id="MCS5725715.1"/>
    </source>
</evidence>
<dbReference type="Gene3D" id="1.10.390.10">
    <property type="entry name" value="Neutral Protease Domain 2"/>
    <property type="match status" value="1"/>
</dbReference>
<evidence type="ECO:0000256" key="3">
    <source>
        <dbReference type="ARBA" id="ARBA00010136"/>
    </source>
</evidence>
<keyword evidence="11" id="KW-0482">Metalloprotease</keyword>
<dbReference type="PANTHER" id="PTHR11533">
    <property type="entry name" value="PROTEASE M1 ZINC METALLOPROTEASE"/>
    <property type="match status" value="1"/>
</dbReference>
<dbReference type="GO" id="GO:0070006">
    <property type="term" value="F:metalloaminopeptidase activity"/>
    <property type="evidence" value="ECO:0007669"/>
    <property type="project" value="TreeGrafter"/>
</dbReference>
<feature type="domain" description="Peptidase M1 membrane alanine aminopeptidase" evidence="14">
    <location>
        <begin position="238"/>
        <end position="427"/>
    </location>
</feature>
<evidence type="ECO:0000256" key="8">
    <source>
        <dbReference type="ARBA" id="ARBA00022723"/>
    </source>
</evidence>
<dbReference type="InterPro" id="IPR042097">
    <property type="entry name" value="Aminopeptidase_N-like_N_sf"/>
</dbReference>
<evidence type="ECO:0000256" key="10">
    <source>
        <dbReference type="ARBA" id="ARBA00022833"/>
    </source>
</evidence>
<keyword evidence="8" id="KW-0479">Metal-binding</keyword>
<evidence type="ECO:0000259" key="15">
    <source>
        <dbReference type="Pfam" id="PF17900"/>
    </source>
</evidence>
<dbReference type="RefSeq" id="WP_259526286.1">
    <property type="nucleotide sequence ID" value="NZ_JANLCK010000003.1"/>
</dbReference>
<evidence type="ECO:0000313" key="17">
    <source>
        <dbReference type="Proteomes" id="UP001165587"/>
    </source>
</evidence>
<evidence type="ECO:0000256" key="7">
    <source>
        <dbReference type="ARBA" id="ARBA00022670"/>
    </source>
</evidence>
<dbReference type="AlphaFoldDB" id="A0AA41XGB3"/>
<dbReference type="GO" id="GO:0005615">
    <property type="term" value="C:extracellular space"/>
    <property type="evidence" value="ECO:0007669"/>
    <property type="project" value="TreeGrafter"/>
</dbReference>
<dbReference type="GO" id="GO:0016285">
    <property type="term" value="F:alanyl aminopeptidase activity"/>
    <property type="evidence" value="ECO:0007669"/>
    <property type="project" value="UniProtKB-EC"/>
</dbReference>
<reference evidence="16" key="1">
    <citation type="submission" date="2022-08" db="EMBL/GenBank/DDBJ databases">
        <authorList>
            <person name="Deng Y."/>
            <person name="Han X.-F."/>
            <person name="Zhang Y.-Q."/>
        </authorList>
    </citation>
    <scope>NUCLEOTIDE SEQUENCE</scope>
    <source>
        <strain evidence="16">CPCC 203407</strain>
    </source>
</reference>
<accession>A0AA41XGB3</accession>
<dbReference type="PANTHER" id="PTHR11533:SF174">
    <property type="entry name" value="PUROMYCIN-SENSITIVE AMINOPEPTIDASE-RELATED"/>
    <property type="match status" value="1"/>
</dbReference>
<evidence type="ECO:0000256" key="11">
    <source>
        <dbReference type="ARBA" id="ARBA00023049"/>
    </source>
</evidence>
<dbReference type="PRINTS" id="PR00756">
    <property type="entry name" value="ALADIPTASE"/>
</dbReference>
<keyword evidence="10" id="KW-0862">Zinc</keyword>
<dbReference type="SUPFAM" id="SSF55486">
    <property type="entry name" value="Metalloproteases ('zincins'), catalytic domain"/>
    <property type="match status" value="1"/>
</dbReference>
<keyword evidence="7" id="KW-0645">Protease</keyword>
<comment type="catalytic activity">
    <reaction evidence="1">
        <text>Release of an N-terminal amino acid, Xaa-|-Yaa- from a peptide, amide or arylamide. Xaa is preferably Ala, but may be most amino acids including Pro (slow action). When a terminal hydrophobic residue is followed by a prolyl residue, the two may be released as an intact Xaa-Pro dipeptide.</text>
        <dbReference type="EC" id="3.4.11.2"/>
    </reaction>
</comment>
<dbReference type="Pfam" id="PF17900">
    <property type="entry name" value="Peptidase_M1_N"/>
    <property type="match status" value="1"/>
</dbReference>
<dbReference type="Pfam" id="PF01433">
    <property type="entry name" value="Peptidase_M1"/>
    <property type="match status" value="1"/>
</dbReference>
<dbReference type="CDD" id="cd09603">
    <property type="entry name" value="M1_APN_like"/>
    <property type="match status" value="1"/>
</dbReference>
<evidence type="ECO:0000256" key="5">
    <source>
        <dbReference type="ARBA" id="ARBA00015611"/>
    </source>
</evidence>
<evidence type="ECO:0000256" key="12">
    <source>
        <dbReference type="ARBA" id="ARBA00029811"/>
    </source>
</evidence>
<protein>
    <recommendedName>
        <fullName evidence="5">Aminopeptidase N</fullName>
        <ecNumber evidence="4">3.4.11.2</ecNumber>
    </recommendedName>
    <alternativeName>
        <fullName evidence="12">Alanine aminopeptidase</fullName>
    </alternativeName>
    <alternativeName>
        <fullName evidence="13">Lysyl aminopeptidase</fullName>
    </alternativeName>
</protein>
<gene>
    <name evidence="16" type="ORF">N1028_07375</name>
</gene>
<proteinExistence type="inferred from homology"/>
<dbReference type="GO" id="GO:0043171">
    <property type="term" value="P:peptide catabolic process"/>
    <property type="evidence" value="ECO:0007669"/>
    <property type="project" value="TreeGrafter"/>
</dbReference>
<evidence type="ECO:0000256" key="4">
    <source>
        <dbReference type="ARBA" id="ARBA00012564"/>
    </source>
</evidence>
<dbReference type="EC" id="3.4.11.2" evidence="4"/>
<dbReference type="GO" id="GO:0005737">
    <property type="term" value="C:cytoplasm"/>
    <property type="evidence" value="ECO:0007669"/>
    <property type="project" value="TreeGrafter"/>
</dbReference>
<evidence type="ECO:0000259" key="14">
    <source>
        <dbReference type="Pfam" id="PF01433"/>
    </source>
</evidence>
<dbReference type="InterPro" id="IPR001930">
    <property type="entry name" value="Peptidase_M1"/>
</dbReference>
<evidence type="ECO:0000256" key="9">
    <source>
        <dbReference type="ARBA" id="ARBA00022801"/>
    </source>
</evidence>
<evidence type="ECO:0000256" key="1">
    <source>
        <dbReference type="ARBA" id="ARBA00000098"/>
    </source>
</evidence>
<dbReference type="Proteomes" id="UP001165587">
    <property type="component" value="Unassembled WGS sequence"/>
</dbReference>
<evidence type="ECO:0000256" key="6">
    <source>
        <dbReference type="ARBA" id="ARBA00022438"/>
    </source>
</evidence>
<dbReference type="GO" id="GO:0008270">
    <property type="term" value="F:zinc ion binding"/>
    <property type="evidence" value="ECO:0007669"/>
    <property type="project" value="InterPro"/>
</dbReference>
<feature type="domain" description="Aminopeptidase N-like N-terminal" evidence="15">
    <location>
        <begin position="26"/>
        <end position="196"/>
    </location>
</feature>
<dbReference type="Gene3D" id="2.60.40.1730">
    <property type="entry name" value="tricorn interacting facor f3 domain"/>
    <property type="match status" value="1"/>
</dbReference>
<organism evidence="16 17">
    <name type="scientific">Herbiconiux oxytropis</name>
    <dbReference type="NCBI Taxonomy" id="2970915"/>
    <lineage>
        <taxon>Bacteria</taxon>
        <taxon>Bacillati</taxon>
        <taxon>Actinomycetota</taxon>
        <taxon>Actinomycetes</taxon>
        <taxon>Micrococcales</taxon>
        <taxon>Microbacteriaceae</taxon>
        <taxon>Herbiconiux</taxon>
    </lineage>
</organism>
<keyword evidence="9" id="KW-0378">Hydrolase</keyword>
<comment type="cofactor">
    <cofactor evidence="2">
        <name>Zn(2+)</name>
        <dbReference type="ChEBI" id="CHEBI:29105"/>
    </cofactor>
</comment>
<dbReference type="GO" id="GO:0042277">
    <property type="term" value="F:peptide binding"/>
    <property type="evidence" value="ECO:0007669"/>
    <property type="project" value="TreeGrafter"/>
</dbReference>
<dbReference type="InterPro" id="IPR050344">
    <property type="entry name" value="Peptidase_M1_aminopeptidases"/>
</dbReference>
<keyword evidence="17" id="KW-1185">Reference proteome</keyword>
<dbReference type="InterPro" id="IPR045357">
    <property type="entry name" value="Aminopeptidase_N-like_N"/>
</dbReference>
<sequence>MTGRGVAFSGDPYTPGIGTWSYRVHSYDLELDYRIETNRLDGVARISGEAVVDLPAILLDLSKLKATKVRLDGRRLQRITQNTHTLTVRPDAPIPAGTRFELEIEYGGRPGPRRSAWGPIGWEELADGVLTASQPSGSSTWFPCNDRPGDKASYRIRLTADQDYTVVCSGTLTEQRTRSGRTTWVYDQPRPTAAYLATVQIGQYLRRTDDSGAVPVDYAFPAELEGRLRADFSPLPHMLDFFAREFGPYPFDRYGVVVTADELEIPLEAQAMAIFGANHVDGAGGSERLIAHELAHQWFGNSVGVAAWKDIWLNEGFACYAEWLWSEERGGSPAAQLAQEHYLRLRQAPQDLVIGEPGAASMFDDRVYKRGALTLHFLRAEIGDPAFFALLQAWTSEHAHSTSDTAAFVALAEEHAGHPLAAFFDAWLNHPALPSLA</sequence>
<evidence type="ECO:0000256" key="2">
    <source>
        <dbReference type="ARBA" id="ARBA00001947"/>
    </source>
</evidence>
<dbReference type="InterPro" id="IPR014782">
    <property type="entry name" value="Peptidase_M1_dom"/>
</dbReference>
<name>A0AA41XGB3_9MICO</name>
<comment type="caution">
    <text evidence="16">The sequence shown here is derived from an EMBL/GenBank/DDBJ whole genome shotgun (WGS) entry which is preliminary data.</text>
</comment>
<dbReference type="InterPro" id="IPR027268">
    <property type="entry name" value="Peptidase_M4/M1_CTD_sf"/>
</dbReference>
<dbReference type="SUPFAM" id="SSF63737">
    <property type="entry name" value="Leukotriene A4 hydrolase N-terminal domain"/>
    <property type="match status" value="1"/>
</dbReference>
<keyword evidence="6" id="KW-0031">Aminopeptidase</keyword>
<evidence type="ECO:0000256" key="13">
    <source>
        <dbReference type="ARBA" id="ARBA00031533"/>
    </source>
</evidence>